<name>A0AAV5I1L3_9ROSI</name>
<evidence type="ECO:0000259" key="6">
    <source>
        <dbReference type="PROSITE" id="PS50888"/>
    </source>
</evidence>
<keyword evidence="5" id="KW-0539">Nucleus</keyword>
<keyword evidence="3" id="KW-0238">DNA-binding</keyword>
<evidence type="ECO:0000256" key="1">
    <source>
        <dbReference type="ARBA" id="ARBA00004123"/>
    </source>
</evidence>
<evidence type="ECO:0000313" key="7">
    <source>
        <dbReference type="EMBL" id="GKU92149.1"/>
    </source>
</evidence>
<keyword evidence="4" id="KW-0804">Transcription</keyword>
<dbReference type="PANTHER" id="PTHR45844">
    <property type="entry name" value="TRANSCRIPTION FACTOR BHLH30"/>
    <property type="match status" value="1"/>
</dbReference>
<proteinExistence type="predicted"/>
<dbReference type="SUPFAM" id="SSF47459">
    <property type="entry name" value="HLH, helix-loop-helix DNA-binding domain"/>
    <property type="match status" value="1"/>
</dbReference>
<keyword evidence="2" id="KW-0805">Transcription regulation</keyword>
<comment type="subcellular location">
    <subcellularLocation>
        <location evidence="1">Nucleus</location>
    </subcellularLocation>
</comment>
<dbReference type="EMBL" id="BPVZ01000005">
    <property type="protein sequence ID" value="GKU92149.1"/>
    <property type="molecule type" value="Genomic_DNA"/>
</dbReference>
<dbReference type="GO" id="GO:0005634">
    <property type="term" value="C:nucleus"/>
    <property type="evidence" value="ECO:0007669"/>
    <property type="project" value="UniProtKB-SubCell"/>
</dbReference>
<dbReference type="SMART" id="SM00353">
    <property type="entry name" value="HLH"/>
    <property type="match status" value="1"/>
</dbReference>
<dbReference type="GO" id="GO:0003677">
    <property type="term" value="F:DNA binding"/>
    <property type="evidence" value="ECO:0007669"/>
    <property type="project" value="UniProtKB-KW"/>
</dbReference>
<dbReference type="InterPro" id="IPR045847">
    <property type="entry name" value="AIG1-like"/>
</dbReference>
<reference evidence="7 8" key="1">
    <citation type="journal article" date="2021" name="Commun. Biol.">
        <title>The genome of Shorea leprosula (Dipterocarpaceae) highlights the ecological relevance of drought in aseasonal tropical rainforests.</title>
        <authorList>
            <person name="Ng K.K.S."/>
            <person name="Kobayashi M.J."/>
            <person name="Fawcett J.A."/>
            <person name="Hatakeyama M."/>
            <person name="Paape T."/>
            <person name="Ng C.H."/>
            <person name="Ang C.C."/>
            <person name="Tnah L.H."/>
            <person name="Lee C.T."/>
            <person name="Nishiyama T."/>
            <person name="Sese J."/>
            <person name="O'Brien M.J."/>
            <person name="Copetti D."/>
            <person name="Mohd Noor M.I."/>
            <person name="Ong R.C."/>
            <person name="Putra M."/>
            <person name="Sireger I.Z."/>
            <person name="Indrioko S."/>
            <person name="Kosugi Y."/>
            <person name="Izuno A."/>
            <person name="Isagi Y."/>
            <person name="Lee S.L."/>
            <person name="Shimizu K.K."/>
        </authorList>
    </citation>
    <scope>NUCLEOTIDE SEQUENCE [LARGE SCALE GENOMIC DNA]</scope>
    <source>
        <strain evidence="7">214</strain>
    </source>
</reference>
<accession>A0AAV5I1L3</accession>
<dbReference type="AlphaFoldDB" id="A0AAV5I1L3"/>
<dbReference type="PROSITE" id="PS50888">
    <property type="entry name" value="BHLH"/>
    <property type="match status" value="1"/>
</dbReference>
<gene>
    <name evidence="7" type="ORF">SLEP1_g5916</name>
</gene>
<protein>
    <recommendedName>
        <fullName evidence="6">BHLH domain-containing protein</fullName>
    </recommendedName>
</protein>
<sequence length="251" mass="27731">MDESFYGSGWDEAVDWGDPNAAMSCESSYPVPWPLPPDFTASNSTQTLDFPPWTSVPVERIAQEKAASISRSHSQAEKRRRDRINAQLAALRKLIPMSEKMDKAALLGSAIEHVKDLKRKAAEISRAFPVPTEVDEITVDHDANEDENVSSGAIRASFCCDDRPEVFTELIRVLKGLSLTTVKAEIAMVGGRMKSNLILHNKKVDQETVSLPKIKQSLTAVLSRMASTSAGSNSRIRSKRQRLFFPSALES</sequence>
<evidence type="ECO:0000256" key="5">
    <source>
        <dbReference type="ARBA" id="ARBA00023242"/>
    </source>
</evidence>
<dbReference type="InterPro" id="IPR011598">
    <property type="entry name" value="bHLH_dom"/>
</dbReference>
<keyword evidence="8" id="KW-1185">Reference proteome</keyword>
<dbReference type="GO" id="GO:0003700">
    <property type="term" value="F:DNA-binding transcription factor activity"/>
    <property type="evidence" value="ECO:0007669"/>
    <property type="project" value="InterPro"/>
</dbReference>
<comment type="caution">
    <text evidence="7">The sequence shown here is derived from an EMBL/GenBank/DDBJ whole genome shotgun (WGS) entry which is preliminary data.</text>
</comment>
<feature type="domain" description="BHLH" evidence="6">
    <location>
        <begin position="68"/>
        <end position="117"/>
    </location>
</feature>
<dbReference type="GO" id="GO:0046983">
    <property type="term" value="F:protein dimerization activity"/>
    <property type="evidence" value="ECO:0007669"/>
    <property type="project" value="InterPro"/>
</dbReference>
<dbReference type="Pfam" id="PF00010">
    <property type="entry name" value="HLH"/>
    <property type="match status" value="1"/>
</dbReference>
<evidence type="ECO:0000256" key="4">
    <source>
        <dbReference type="ARBA" id="ARBA00023163"/>
    </source>
</evidence>
<dbReference type="Proteomes" id="UP001054252">
    <property type="component" value="Unassembled WGS sequence"/>
</dbReference>
<dbReference type="InterPro" id="IPR036638">
    <property type="entry name" value="HLH_DNA-bd_sf"/>
</dbReference>
<dbReference type="PANTHER" id="PTHR45844:SF18">
    <property type="entry name" value="TRANSCRIPTION FACTOR BHLH51"/>
    <property type="match status" value="1"/>
</dbReference>
<organism evidence="7 8">
    <name type="scientific">Rubroshorea leprosula</name>
    <dbReference type="NCBI Taxonomy" id="152421"/>
    <lineage>
        <taxon>Eukaryota</taxon>
        <taxon>Viridiplantae</taxon>
        <taxon>Streptophyta</taxon>
        <taxon>Embryophyta</taxon>
        <taxon>Tracheophyta</taxon>
        <taxon>Spermatophyta</taxon>
        <taxon>Magnoliopsida</taxon>
        <taxon>eudicotyledons</taxon>
        <taxon>Gunneridae</taxon>
        <taxon>Pentapetalae</taxon>
        <taxon>rosids</taxon>
        <taxon>malvids</taxon>
        <taxon>Malvales</taxon>
        <taxon>Dipterocarpaceae</taxon>
        <taxon>Rubroshorea</taxon>
    </lineage>
</organism>
<dbReference type="Gene3D" id="4.10.280.10">
    <property type="entry name" value="Helix-loop-helix DNA-binding domain"/>
    <property type="match status" value="1"/>
</dbReference>
<evidence type="ECO:0000256" key="2">
    <source>
        <dbReference type="ARBA" id="ARBA00023015"/>
    </source>
</evidence>
<dbReference type="CDD" id="cd11455">
    <property type="entry name" value="bHLH_AtAIG1_like"/>
    <property type="match status" value="1"/>
</dbReference>
<evidence type="ECO:0000256" key="3">
    <source>
        <dbReference type="ARBA" id="ARBA00023125"/>
    </source>
</evidence>
<evidence type="ECO:0000313" key="8">
    <source>
        <dbReference type="Proteomes" id="UP001054252"/>
    </source>
</evidence>